<dbReference type="Proteomes" id="UP001484239">
    <property type="component" value="Unassembled WGS sequence"/>
</dbReference>
<evidence type="ECO:0000313" key="8">
    <source>
        <dbReference type="EMBL" id="MEK9500570.1"/>
    </source>
</evidence>
<dbReference type="InterPro" id="IPR014777">
    <property type="entry name" value="4pyrrole_Mease_sub1"/>
</dbReference>
<dbReference type="InterPro" id="IPR008189">
    <property type="entry name" value="rRNA_ssu_MeTfrase_I"/>
</dbReference>
<evidence type="ECO:0000256" key="2">
    <source>
        <dbReference type="ARBA" id="ARBA00022552"/>
    </source>
</evidence>
<dbReference type="Pfam" id="PF00590">
    <property type="entry name" value="TP_methylase"/>
    <property type="match status" value="1"/>
</dbReference>
<dbReference type="InterPro" id="IPR018063">
    <property type="entry name" value="SAM_MeTrfase_RsmI_CS"/>
</dbReference>
<keyword evidence="2 6" id="KW-0698">rRNA processing</keyword>
<evidence type="ECO:0000313" key="9">
    <source>
        <dbReference type="Proteomes" id="UP001484239"/>
    </source>
</evidence>
<comment type="caution">
    <text evidence="8">The sequence shown here is derived from an EMBL/GenBank/DDBJ whole genome shotgun (WGS) entry which is preliminary data.</text>
</comment>
<dbReference type="CDD" id="cd11648">
    <property type="entry name" value="RsmI"/>
    <property type="match status" value="1"/>
</dbReference>
<dbReference type="PANTHER" id="PTHR46111:SF1">
    <property type="entry name" value="RIBOSOMAL RNA SMALL SUBUNIT METHYLTRANSFERASE I"/>
    <property type="match status" value="1"/>
</dbReference>
<comment type="subcellular location">
    <subcellularLocation>
        <location evidence="6">Cytoplasm</location>
    </subcellularLocation>
</comment>
<dbReference type="GO" id="GO:0008168">
    <property type="term" value="F:methyltransferase activity"/>
    <property type="evidence" value="ECO:0007669"/>
    <property type="project" value="UniProtKB-KW"/>
</dbReference>
<dbReference type="InterPro" id="IPR014776">
    <property type="entry name" value="4pyrrole_Mease_sub2"/>
</dbReference>
<organism evidence="8 9">
    <name type="scientific">Gaopeijia maritima</name>
    <dbReference type="NCBI Taxonomy" id="3119007"/>
    <lineage>
        <taxon>Bacteria</taxon>
        <taxon>Pseudomonadati</taxon>
        <taxon>Gemmatimonadota</taxon>
        <taxon>Longimicrobiia</taxon>
        <taxon>Gaopeijiales</taxon>
        <taxon>Gaopeijiaceae</taxon>
        <taxon>Gaopeijia</taxon>
    </lineage>
</organism>
<evidence type="ECO:0000256" key="4">
    <source>
        <dbReference type="ARBA" id="ARBA00022679"/>
    </source>
</evidence>
<feature type="domain" description="Tetrapyrrole methylase" evidence="7">
    <location>
        <begin position="3"/>
        <end position="203"/>
    </location>
</feature>
<dbReference type="PANTHER" id="PTHR46111">
    <property type="entry name" value="RIBOSOMAL RNA SMALL SUBUNIT METHYLTRANSFERASE I"/>
    <property type="match status" value="1"/>
</dbReference>
<dbReference type="PIRSF" id="PIRSF005917">
    <property type="entry name" value="MTase_YraL"/>
    <property type="match status" value="1"/>
</dbReference>
<dbReference type="Gene3D" id="3.40.1010.10">
    <property type="entry name" value="Cobalt-precorrin-4 Transmethylase, Domain 1"/>
    <property type="match status" value="1"/>
</dbReference>
<dbReference type="GO" id="GO:0032259">
    <property type="term" value="P:methylation"/>
    <property type="evidence" value="ECO:0007669"/>
    <property type="project" value="UniProtKB-KW"/>
</dbReference>
<dbReference type="InterPro" id="IPR000878">
    <property type="entry name" value="4pyrrol_Mease"/>
</dbReference>
<dbReference type="EC" id="2.1.1.198" evidence="6"/>
<keyword evidence="9" id="KW-1185">Reference proteome</keyword>
<sequence length="278" mass="29647">MSTLYVVSTPIGNLDDLTPRAAAALAGADRVLAEDTRRTSILLRHIGARTPMVALHEHNEASRVERVTRWLDAGETLALVSDAGTPLVSDPGSRLVGAVVEAGHEVVPVPGASAVLAALVASALPADRFAFLGFMPRRGGDRAATLARIADSAETTVVFESPERLETLLVDLAARCGEGRPAAVARELTKVHETVRRGTLAELLGYYQVEPARGEVTVVVSPAPPVTDDDRLGEARSEARRLLDEGTKPSRAAREVARRTGLSRNRAYELVQLLQDEG</sequence>
<comment type="function">
    <text evidence="6">Catalyzes the 2'-O-methylation of the ribose of cytidine 1402 (C1402) in 16S rRNA.</text>
</comment>
<evidence type="ECO:0000256" key="3">
    <source>
        <dbReference type="ARBA" id="ARBA00022603"/>
    </source>
</evidence>
<evidence type="ECO:0000256" key="5">
    <source>
        <dbReference type="ARBA" id="ARBA00022691"/>
    </source>
</evidence>
<evidence type="ECO:0000259" key="7">
    <source>
        <dbReference type="Pfam" id="PF00590"/>
    </source>
</evidence>
<name>A0ABU9EAI2_9BACT</name>
<keyword evidence="3 6" id="KW-0489">Methyltransferase</keyword>
<evidence type="ECO:0000256" key="6">
    <source>
        <dbReference type="HAMAP-Rule" id="MF_01877"/>
    </source>
</evidence>
<reference evidence="8 9" key="1">
    <citation type="submission" date="2024-02" db="EMBL/GenBank/DDBJ databases">
        <title>A novel Gemmatimonadota bacterium.</title>
        <authorList>
            <person name="Du Z.-J."/>
            <person name="Ye Y.-Q."/>
        </authorList>
    </citation>
    <scope>NUCLEOTIDE SEQUENCE [LARGE SCALE GENOMIC DNA]</scope>
    <source>
        <strain evidence="8 9">DH-20</strain>
    </source>
</reference>
<dbReference type="HAMAP" id="MF_01877">
    <property type="entry name" value="16SrRNA_methyltr_I"/>
    <property type="match status" value="1"/>
</dbReference>
<dbReference type="InterPro" id="IPR035996">
    <property type="entry name" value="4pyrrol_Methylase_sf"/>
</dbReference>
<keyword evidence="5 6" id="KW-0949">S-adenosyl-L-methionine</keyword>
<protein>
    <recommendedName>
        <fullName evidence="6">Ribosomal RNA small subunit methyltransferase I</fullName>
        <ecNumber evidence="6">2.1.1.198</ecNumber>
    </recommendedName>
    <alternativeName>
        <fullName evidence="6">16S rRNA 2'-O-ribose C1402 methyltransferase</fullName>
    </alternativeName>
    <alternativeName>
        <fullName evidence="6">rRNA (cytidine-2'-O-)-methyltransferase RsmI</fullName>
    </alternativeName>
</protein>
<keyword evidence="1 6" id="KW-0963">Cytoplasm</keyword>
<accession>A0ABU9EAI2</accession>
<dbReference type="Gene3D" id="3.30.950.10">
    <property type="entry name" value="Methyltransferase, Cobalt-precorrin-4 Transmethylase, Domain 2"/>
    <property type="match status" value="1"/>
</dbReference>
<gene>
    <name evidence="6 8" type="primary">rsmI</name>
    <name evidence="8" type="ORF">WI372_06245</name>
</gene>
<proteinExistence type="inferred from homology"/>
<dbReference type="RefSeq" id="WP_405274646.1">
    <property type="nucleotide sequence ID" value="NZ_CP144380.1"/>
</dbReference>
<evidence type="ECO:0000256" key="1">
    <source>
        <dbReference type="ARBA" id="ARBA00022490"/>
    </source>
</evidence>
<dbReference type="EMBL" id="JBBHLI010000002">
    <property type="protein sequence ID" value="MEK9500570.1"/>
    <property type="molecule type" value="Genomic_DNA"/>
</dbReference>
<dbReference type="SUPFAM" id="SSF53790">
    <property type="entry name" value="Tetrapyrrole methylase"/>
    <property type="match status" value="1"/>
</dbReference>
<comment type="catalytic activity">
    <reaction evidence="6">
        <text>cytidine(1402) in 16S rRNA + S-adenosyl-L-methionine = 2'-O-methylcytidine(1402) in 16S rRNA + S-adenosyl-L-homocysteine + H(+)</text>
        <dbReference type="Rhea" id="RHEA:42924"/>
        <dbReference type="Rhea" id="RHEA-COMP:10285"/>
        <dbReference type="Rhea" id="RHEA-COMP:10286"/>
        <dbReference type="ChEBI" id="CHEBI:15378"/>
        <dbReference type="ChEBI" id="CHEBI:57856"/>
        <dbReference type="ChEBI" id="CHEBI:59789"/>
        <dbReference type="ChEBI" id="CHEBI:74495"/>
        <dbReference type="ChEBI" id="CHEBI:82748"/>
        <dbReference type="EC" id="2.1.1.198"/>
    </reaction>
</comment>
<dbReference type="NCBIfam" id="TIGR00096">
    <property type="entry name" value="16S rRNA (cytidine(1402)-2'-O)-methyltransferase"/>
    <property type="match status" value="1"/>
</dbReference>
<keyword evidence="4 6" id="KW-0808">Transferase</keyword>
<comment type="similarity">
    <text evidence="6">Belongs to the methyltransferase superfamily. RsmI family.</text>
</comment>
<dbReference type="PROSITE" id="PS01296">
    <property type="entry name" value="RSMI"/>
    <property type="match status" value="1"/>
</dbReference>